<keyword evidence="4 9" id="KW-0812">Transmembrane</keyword>
<feature type="domain" description="Major facilitator superfamily (MFS) profile" evidence="10">
    <location>
        <begin position="9"/>
        <end position="450"/>
    </location>
</feature>
<evidence type="ECO:0000313" key="12">
    <source>
        <dbReference type="Proteomes" id="UP000256964"/>
    </source>
</evidence>
<comment type="subcellular location">
    <subcellularLocation>
        <location evidence="1">Membrane</location>
        <topology evidence="1">Multi-pass membrane protein</topology>
    </subcellularLocation>
</comment>
<keyword evidence="3 8" id="KW-0813">Transport</keyword>
<name>A0A371DWZ0_9APHY</name>
<dbReference type="PROSITE" id="PS50850">
    <property type="entry name" value="MFS"/>
    <property type="match status" value="1"/>
</dbReference>
<dbReference type="InterPro" id="IPR020846">
    <property type="entry name" value="MFS_dom"/>
</dbReference>
<evidence type="ECO:0000256" key="3">
    <source>
        <dbReference type="ARBA" id="ARBA00022448"/>
    </source>
</evidence>
<feature type="transmembrane region" description="Helical" evidence="9">
    <location>
        <begin position="137"/>
        <end position="157"/>
    </location>
</feature>
<evidence type="ECO:0000313" key="11">
    <source>
        <dbReference type="EMBL" id="RDX57036.1"/>
    </source>
</evidence>
<evidence type="ECO:0000256" key="1">
    <source>
        <dbReference type="ARBA" id="ARBA00004141"/>
    </source>
</evidence>
<accession>A0A371DWZ0</accession>
<dbReference type="OrthoDB" id="6133115at2759"/>
<keyword evidence="5 9" id="KW-1133">Transmembrane helix</keyword>
<comment type="similarity">
    <text evidence="2 8">Belongs to the major facilitator superfamily. Sugar transporter (TC 2.A.1.1) family.</text>
</comment>
<dbReference type="InterPro" id="IPR005829">
    <property type="entry name" value="Sugar_transporter_CS"/>
</dbReference>
<evidence type="ECO:0000259" key="10">
    <source>
        <dbReference type="PROSITE" id="PS50850"/>
    </source>
</evidence>
<protein>
    <submittedName>
        <fullName evidence="11">General substrate transporter</fullName>
    </submittedName>
</protein>
<evidence type="ECO:0000256" key="2">
    <source>
        <dbReference type="ARBA" id="ARBA00010992"/>
    </source>
</evidence>
<dbReference type="AlphaFoldDB" id="A0A371DWZ0"/>
<feature type="transmembrane region" description="Helical" evidence="9">
    <location>
        <begin position="427"/>
        <end position="447"/>
    </location>
</feature>
<keyword evidence="6 9" id="KW-0472">Membrane</keyword>
<feature type="transmembrane region" description="Helical" evidence="9">
    <location>
        <begin position="7"/>
        <end position="31"/>
    </location>
</feature>
<comment type="catalytic activity">
    <reaction evidence="7">
        <text>myo-inositol(out) + H(+)(out) = myo-inositol(in) + H(+)(in)</text>
        <dbReference type="Rhea" id="RHEA:60364"/>
        <dbReference type="ChEBI" id="CHEBI:15378"/>
        <dbReference type="ChEBI" id="CHEBI:17268"/>
    </reaction>
</comment>
<proteinExistence type="inferred from homology"/>
<dbReference type="FunFam" id="1.20.1250.20:FF:000090">
    <property type="entry name" value="MFS sugar transporter, putative"/>
    <property type="match status" value="1"/>
</dbReference>
<feature type="transmembrane region" description="Helical" evidence="9">
    <location>
        <begin position="361"/>
        <end position="384"/>
    </location>
</feature>
<evidence type="ECO:0000256" key="5">
    <source>
        <dbReference type="ARBA" id="ARBA00022989"/>
    </source>
</evidence>
<dbReference type="PANTHER" id="PTHR48022">
    <property type="entry name" value="PLASTIDIC GLUCOSE TRANSPORTER 4"/>
    <property type="match status" value="1"/>
</dbReference>
<dbReference type="Pfam" id="PF00083">
    <property type="entry name" value="Sugar_tr"/>
    <property type="match status" value="1"/>
</dbReference>
<dbReference type="GO" id="GO:0005351">
    <property type="term" value="F:carbohydrate:proton symporter activity"/>
    <property type="evidence" value="ECO:0007669"/>
    <property type="project" value="TreeGrafter"/>
</dbReference>
<dbReference type="Gene3D" id="1.20.1250.20">
    <property type="entry name" value="MFS general substrate transporter like domains"/>
    <property type="match status" value="1"/>
</dbReference>
<dbReference type="InterPro" id="IPR003663">
    <property type="entry name" value="Sugar/inositol_transpt"/>
</dbReference>
<dbReference type="InterPro" id="IPR005828">
    <property type="entry name" value="MFS_sugar_transport-like"/>
</dbReference>
<evidence type="ECO:0000256" key="6">
    <source>
        <dbReference type="ARBA" id="ARBA00023136"/>
    </source>
</evidence>
<dbReference type="SUPFAM" id="SSF103473">
    <property type="entry name" value="MFS general substrate transporter"/>
    <property type="match status" value="1"/>
</dbReference>
<feature type="transmembrane region" description="Helical" evidence="9">
    <location>
        <begin position="260"/>
        <end position="280"/>
    </location>
</feature>
<dbReference type="InterPro" id="IPR036259">
    <property type="entry name" value="MFS_trans_sf"/>
</dbReference>
<dbReference type="NCBIfam" id="TIGR00879">
    <property type="entry name" value="SP"/>
    <property type="match status" value="1"/>
</dbReference>
<dbReference type="EMBL" id="KZ857379">
    <property type="protein sequence ID" value="RDX57036.1"/>
    <property type="molecule type" value="Genomic_DNA"/>
</dbReference>
<reference evidence="11 12" key="1">
    <citation type="journal article" date="2018" name="Biotechnol. Biofuels">
        <title>Integrative visual omics of the white-rot fungus Polyporus brumalis exposes the biotechnological potential of its oxidative enzymes for delignifying raw plant biomass.</title>
        <authorList>
            <person name="Miyauchi S."/>
            <person name="Rancon A."/>
            <person name="Drula E."/>
            <person name="Hage H."/>
            <person name="Chaduli D."/>
            <person name="Favel A."/>
            <person name="Grisel S."/>
            <person name="Henrissat B."/>
            <person name="Herpoel-Gimbert I."/>
            <person name="Ruiz-Duenas F.J."/>
            <person name="Chevret D."/>
            <person name="Hainaut M."/>
            <person name="Lin J."/>
            <person name="Wang M."/>
            <person name="Pangilinan J."/>
            <person name="Lipzen A."/>
            <person name="Lesage-Meessen L."/>
            <person name="Navarro D."/>
            <person name="Riley R."/>
            <person name="Grigoriev I.V."/>
            <person name="Zhou S."/>
            <person name="Raouche S."/>
            <person name="Rosso M.N."/>
        </authorList>
    </citation>
    <scope>NUCLEOTIDE SEQUENCE [LARGE SCALE GENOMIC DNA]</scope>
    <source>
        <strain evidence="11 12">BRFM 1820</strain>
    </source>
</reference>
<dbReference type="Proteomes" id="UP000256964">
    <property type="component" value="Unassembled WGS sequence"/>
</dbReference>
<gene>
    <name evidence="11" type="ORF">OH76DRAFT_1476512</name>
</gene>
<sequence>MGVVYNVFLATFCAIGSFLFGYDSGIIASIITFDSFKSFISNPGSYDSLSGAVVSTFTGGCFLGAALAGWTNDKLGRIRTVQIGAVLALWGCAMQSGANNFACMLVGRIVAGFAIGVLSMTVPLYNTETAPPKHRGFMVGLAQQMIGIGFIVANWVGYGCQYLKGNAQWRLPLGLQLAPALLLLVGSPFMPQSPRWLIEHGRDEEALAVVRKLHGASTDAQRAADQEFAEMQGTIKAELLVRSRSLSDLWATRGMLRRTLVAVGVQVFGQFSGINVINYFGPSMYKALGLSAGQSLLVQGIYGAVGPITNFFFITLILDTVGRKKPLMFGAGSFVVTYSILTAIVASFPPDESGNHSAQRAGIAMIFLTSIFFSLSFGPVSWVLASEVFPTRTRSIGTSVATCANWAFNVLFSQVSNIAINNISWRYYLVFICLNFVDFIIIGLFFPETKGRTLEEMAEIFGDEVDAHDVLESAQVHDKLDHDKLEDKST</sequence>
<dbReference type="PRINTS" id="PR00171">
    <property type="entry name" value="SUGRTRNSPORT"/>
</dbReference>
<organism evidence="11 12">
    <name type="scientific">Lentinus brumalis</name>
    <dbReference type="NCBI Taxonomy" id="2498619"/>
    <lineage>
        <taxon>Eukaryota</taxon>
        <taxon>Fungi</taxon>
        <taxon>Dikarya</taxon>
        <taxon>Basidiomycota</taxon>
        <taxon>Agaricomycotina</taxon>
        <taxon>Agaricomycetes</taxon>
        <taxon>Polyporales</taxon>
        <taxon>Polyporaceae</taxon>
        <taxon>Lentinus</taxon>
    </lineage>
</organism>
<evidence type="ECO:0000256" key="8">
    <source>
        <dbReference type="RuleBase" id="RU003346"/>
    </source>
</evidence>
<feature type="transmembrane region" description="Helical" evidence="9">
    <location>
        <begin position="104"/>
        <end position="125"/>
    </location>
</feature>
<evidence type="ECO:0000256" key="7">
    <source>
        <dbReference type="ARBA" id="ARBA00049119"/>
    </source>
</evidence>
<dbReference type="PROSITE" id="PS00217">
    <property type="entry name" value="SUGAR_TRANSPORT_2"/>
    <property type="match status" value="1"/>
</dbReference>
<keyword evidence="12" id="KW-1185">Reference proteome</keyword>
<feature type="transmembrane region" description="Helical" evidence="9">
    <location>
        <begin position="327"/>
        <end position="349"/>
    </location>
</feature>
<evidence type="ECO:0000256" key="4">
    <source>
        <dbReference type="ARBA" id="ARBA00022692"/>
    </source>
</evidence>
<dbReference type="STRING" id="139420.A0A371DWZ0"/>
<dbReference type="PANTHER" id="PTHR48022:SF80">
    <property type="entry name" value="SUGAR TRANSPORTER, PUTATIVE (AFU_ORTHOLOGUE AFUA_3G12170)-RELATED"/>
    <property type="match status" value="1"/>
</dbReference>
<evidence type="ECO:0000256" key="9">
    <source>
        <dbReference type="SAM" id="Phobius"/>
    </source>
</evidence>
<feature type="transmembrane region" description="Helical" evidence="9">
    <location>
        <begin position="300"/>
        <end position="318"/>
    </location>
</feature>
<dbReference type="GO" id="GO:0016020">
    <property type="term" value="C:membrane"/>
    <property type="evidence" value="ECO:0007669"/>
    <property type="project" value="UniProtKB-SubCell"/>
</dbReference>
<dbReference type="InterPro" id="IPR050360">
    <property type="entry name" value="MFS_Sugar_Transporters"/>
</dbReference>
<feature type="transmembrane region" description="Helical" evidence="9">
    <location>
        <begin position="51"/>
        <end position="69"/>
    </location>
</feature>